<feature type="domain" description="PPE" evidence="2">
    <location>
        <begin position="2"/>
        <end position="164"/>
    </location>
</feature>
<dbReference type="Pfam" id="PF12484">
    <property type="entry name" value="PPE-SVP"/>
    <property type="match status" value="1"/>
</dbReference>
<evidence type="ECO:0000259" key="3">
    <source>
        <dbReference type="Pfam" id="PF12484"/>
    </source>
</evidence>
<comment type="caution">
    <text evidence="4">The sequence shown here is derived from an EMBL/GenBank/DDBJ whole genome shotgun (WGS) entry which is preliminary data.</text>
</comment>
<protein>
    <submittedName>
        <fullName evidence="4">PPE family protein</fullName>
    </submittedName>
</protein>
<dbReference type="EMBL" id="JAYJJT010000014">
    <property type="protein sequence ID" value="MEB3050780.1"/>
    <property type="molecule type" value="Genomic_DNA"/>
</dbReference>
<evidence type="ECO:0000259" key="2">
    <source>
        <dbReference type="Pfam" id="PF00823"/>
    </source>
</evidence>
<sequence>MDFGALPPEINSGRMYAGAGAAPMMAAAAAWNSLGAELSTTATSYQSAIAALTGEEWQGPASASMAAAVTPYVNWLNTTAAAAEYAATQAMASAAAFEATFAMMVPPPAIAANRAQLAALVASNILGVNTAAIAATEALYAEMWAQDAIAMYGYAASSASAGTLQPLSSPNPITNPVGTAGQAAAVGQATTGSTQSGLNQLVSGLPNALQTMSSPLSAAASPTQAGDFLSNFINSTQNIGIWNAIQTYSTYGVTAGSWHLFAGIASAIAIANPGVGGAAGVMLMDSVDAAPGGAAVTGPAPAGRAPVLAGMAQAAPVGGLSVPSTWPGALPGETGTAPLITSEWIPGSVEEGQSVSAVPAGIGAAGAAAGRSGRGLGDPRYGFKPTVMVRPVVAG</sequence>
<evidence type="ECO:0000256" key="1">
    <source>
        <dbReference type="ARBA" id="ARBA00010652"/>
    </source>
</evidence>
<gene>
    <name evidence="4" type="ORF">KV112_13710</name>
</gene>
<proteinExistence type="inferred from homology"/>
<dbReference type="Gene3D" id="1.20.1260.20">
    <property type="entry name" value="PPE superfamily"/>
    <property type="match status" value="1"/>
</dbReference>
<dbReference type="InterPro" id="IPR022171">
    <property type="entry name" value="PPE_C"/>
</dbReference>
<reference evidence="4 5" key="1">
    <citation type="submission" date="2023-12" db="EMBL/GenBank/DDBJ databases">
        <title>Description of new species of Mycobacterium terrae complex isolated from sewage at the Sao Paulo Zoological Park Foundation in Brazil.</title>
        <authorList>
            <person name="Romagnoli C.L."/>
            <person name="Conceicao E.C."/>
            <person name="Machado E."/>
            <person name="Barreto L.B.P.F."/>
            <person name="Sharma A."/>
            <person name="Silva N.M."/>
            <person name="Marques L.E."/>
            <person name="Juliana M.A."/>
            <person name="Lourenco M.C.S."/>
            <person name="Digiampietri L.A."/>
            <person name="Suffys P.N."/>
            <person name="Viana-Niero C."/>
        </authorList>
    </citation>
    <scope>NUCLEOTIDE SEQUENCE [LARGE SCALE GENOMIC DNA]</scope>
    <source>
        <strain evidence="4 5">MYC123</strain>
    </source>
</reference>
<dbReference type="Pfam" id="PF00823">
    <property type="entry name" value="PPE"/>
    <property type="match status" value="1"/>
</dbReference>
<dbReference type="PANTHER" id="PTHR46766:SF1">
    <property type="entry name" value="GLUTAMINE-RICH PROTEIN 2"/>
    <property type="match status" value="1"/>
</dbReference>
<accession>A0ABU5YL62</accession>
<feature type="domain" description="PPE family C-terminal" evidence="3">
    <location>
        <begin position="309"/>
        <end position="391"/>
    </location>
</feature>
<organism evidence="4 5">
    <name type="scientific">[Mycobacterium] zoologicum</name>
    <dbReference type="NCBI Taxonomy" id="2872311"/>
    <lineage>
        <taxon>Bacteria</taxon>
        <taxon>Bacillati</taxon>
        <taxon>Actinomycetota</taxon>
        <taxon>Actinomycetes</taxon>
        <taxon>Mycobacteriales</taxon>
        <taxon>Mycobacteriaceae</taxon>
        <taxon>Mycolicibacter</taxon>
    </lineage>
</organism>
<dbReference type="PANTHER" id="PTHR46766">
    <property type="entry name" value="GLUTAMINE-RICH PROTEIN 2"/>
    <property type="match status" value="1"/>
</dbReference>
<dbReference type="RefSeq" id="WP_224864758.1">
    <property type="nucleotide sequence ID" value="NZ_JAYJJT010000014.1"/>
</dbReference>
<dbReference type="Proteomes" id="UP001299046">
    <property type="component" value="Unassembled WGS sequence"/>
</dbReference>
<dbReference type="InterPro" id="IPR000030">
    <property type="entry name" value="PPE_dom"/>
</dbReference>
<dbReference type="SUPFAM" id="SSF140459">
    <property type="entry name" value="PE/PPE dimer-like"/>
    <property type="match status" value="1"/>
</dbReference>
<evidence type="ECO:0000313" key="5">
    <source>
        <dbReference type="Proteomes" id="UP001299046"/>
    </source>
</evidence>
<comment type="similarity">
    <text evidence="1">Belongs to the mycobacterial PPE family.</text>
</comment>
<evidence type="ECO:0000313" key="4">
    <source>
        <dbReference type="EMBL" id="MEB3050780.1"/>
    </source>
</evidence>
<keyword evidence="5" id="KW-1185">Reference proteome</keyword>
<name>A0ABU5YL62_9MYCO</name>
<dbReference type="InterPro" id="IPR038332">
    <property type="entry name" value="PPE_sf"/>
</dbReference>